<evidence type="ECO:0000313" key="3">
    <source>
        <dbReference type="EMBL" id="GAE19329.1"/>
    </source>
</evidence>
<evidence type="ECO:0000256" key="1">
    <source>
        <dbReference type="ARBA" id="ARBA00001966"/>
    </source>
</evidence>
<keyword evidence="2" id="KW-0408">Iron</keyword>
<dbReference type="PANTHER" id="PTHR10949:SF0">
    <property type="entry name" value="LIPOYL SYNTHASE, MITOCHONDRIAL"/>
    <property type="match status" value="1"/>
</dbReference>
<sequence>MKLGHAVVTSVDRDDLPDLGAEHWARTIREIKRLNPQTTLEVLIPDFQGRMELVDKVIEQGRTSFHTTWRRCDASVRTCAAQPIMKPACESSDIYRKAERNRKAASWWVWEKARKKWKH</sequence>
<dbReference type="SUPFAM" id="SSF102114">
    <property type="entry name" value="Radical SAM enzymes"/>
    <property type="match status" value="1"/>
</dbReference>
<comment type="cofactor">
    <cofactor evidence="1">
        <name>[4Fe-4S] cluster</name>
        <dbReference type="ChEBI" id="CHEBI:49883"/>
    </cofactor>
</comment>
<dbReference type="GO" id="GO:0016992">
    <property type="term" value="F:lipoate synthase activity"/>
    <property type="evidence" value="ECO:0007669"/>
    <property type="project" value="InterPro"/>
</dbReference>
<evidence type="ECO:0000313" key="4">
    <source>
        <dbReference type="Proteomes" id="UP000018842"/>
    </source>
</evidence>
<keyword evidence="2" id="KW-0411">Iron-sulfur</keyword>
<proteinExistence type="predicted"/>
<evidence type="ECO:0000256" key="2">
    <source>
        <dbReference type="ARBA" id="ARBA00022485"/>
    </source>
</evidence>
<protein>
    <submittedName>
        <fullName evidence="3">Lipoate synthase</fullName>
    </submittedName>
</protein>
<organism evidence="3 4">
    <name type="scientific">Bacteroides pyogenes DSM 20611 = JCM 6294</name>
    <dbReference type="NCBI Taxonomy" id="1121100"/>
    <lineage>
        <taxon>Bacteria</taxon>
        <taxon>Pseudomonadati</taxon>
        <taxon>Bacteroidota</taxon>
        <taxon>Bacteroidia</taxon>
        <taxon>Bacteroidales</taxon>
        <taxon>Bacteroidaceae</taxon>
        <taxon>Bacteroides</taxon>
    </lineage>
</organism>
<reference evidence="4" key="1">
    <citation type="journal article" date="2014" name="Genome">
        <title>Draft Genome Sequences of Three Strains of Bacteroides pyogenes Isolated from a Cat and Swine.</title>
        <authorList>
            <person name="Sakamoto M."/>
            <person name="Oshima K."/>
            <person name="Suda W."/>
            <person name="Kitamura K."/>
            <person name="Iida T."/>
            <person name="Hattori M."/>
            <person name="Ohkuma M."/>
        </authorList>
    </citation>
    <scope>NUCLEOTIDE SEQUENCE [LARGE SCALE GENOMIC DNA]</scope>
    <source>
        <strain evidence="4">JCM 6294</strain>
    </source>
</reference>
<comment type="caution">
    <text evidence="3">The sequence shown here is derived from an EMBL/GenBank/DDBJ whole genome shotgun (WGS) entry which is preliminary data.</text>
</comment>
<accession>W4PJL3</accession>
<dbReference type="GO" id="GO:0051539">
    <property type="term" value="F:4 iron, 4 sulfur cluster binding"/>
    <property type="evidence" value="ECO:0007669"/>
    <property type="project" value="UniProtKB-KW"/>
</dbReference>
<name>W4PJL3_9BACE</name>
<dbReference type="EMBL" id="BAIR01000021">
    <property type="protein sequence ID" value="GAE19329.1"/>
    <property type="molecule type" value="Genomic_DNA"/>
</dbReference>
<dbReference type="PANTHER" id="PTHR10949">
    <property type="entry name" value="LIPOYL SYNTHASE"/>
    <property type="match status" value="1"/>
</dbReference>
<dbReference type="AlphaFoldDB" id="W4PJL3"/>
<keyword evidence="2" id="KW-0004">4Fe-4S</keyword>
<dbReference type="Proteomes" id="UP000018842">
    <property type="component" value="Unassembled WGS sequence"/>
</dbReference>
<dbReference type="eggNOG" id="COG0320">
    <property type="taxonomic scope" value="Bacteria"/>
</dbReference>
<dbReference type="InterPro" id="IPR003698">
    <property type="entry name" value="Lipoyl_synth"/>
</dbReference>
<gene>
    <name evidence="3" type="ORF">JCM6294_2368</name>
</gene>
<dbReference type="InterPro" id="IPR058240">
    <property type="entry name" value="rSAM_sf"/>
</dbReference>
<keyword evidence="2" id="KW-0479">Metal-binding</keyword>